<protein>
    <submittedName>
        <fullName evidence="2">BRCA-2_OB1 domain-containing protein</fullName>
    </submittedName>
</protein>
<evidence type="ECO:0000313" key="1">
    <source>
        <dbReference type="Proteomes" id="UP000095285"/>
    </source>
</evidence>
<name>A0A1I7W0T7_LOALO</name>
<dbReference type="Proteomes" id="UP000095285">
    <property type="component" value="Unassembled WGS sequence"/>
</dbReference>
<keyword evidence="1" id="KW-1185">Reference proteome</keyword>
<sequence length="150" mass="17414">MQAILQAEEEYVELRRKTDGQALRQVPPLDRSKNWYCKKPKLLLKHNELYFIKRIVYLSNNNLSNNEELTLIGFSPADNLLFGETTRISELTYEIVSLSWTYSRKPGSKLSINGCLIRLPEVALCCWSNGNTIFNLKFFNMKFKCVQKTA</sequence>
<dbReference type="AlphaFoldDB" id="A0A1I7W0T7"/>
<organism evidence="1 2">
    <name type="scientific">Loa loa</name>
    <name type="common">Eye worm</name>
    <name type="synonym">Filaria loa</name>
    <dbReference type="NCBI Taxonomy" id="7209"/>
    <lineage>
        <taxon>Eukaryota</taxon>
        <taxon>Metazoa</taxon>
        <taxon>Ecdysozoa</taxon>
        <taxon>Nematoda</taxon>
        <taxon>Chromadorea</taxon>
        <taxon>Rhabditida</taxon>
        <taxon>Spirurina</taxon>
        <taxon>Spiruromorpha</taxon>
        <taxon>Filarioidea</taxon>
        <taxon>Onchocercidae</taxon>
        <taxon>Loa</taxon>
    </lineage>
</organism>
<evidence type="ECO:0000313" key="2">
    <source>
        <dbReference type="WBParaSite" id="EN70_840"/>
    </source>
</evidence>
<proteinExistence type="predicted"/>
<accession>A0A1I7W0T7</accession>
<reference evidence="2" key="2">
    <citation type="submission" date="2016-11" db="UniProtKB">
        <authorList>
            <consortium name="WormBaseParasite"/>
        </authorList>
    </citation>
    <scope>IDENTIFICATION</scope>
</reference>
<dbReference type="WBParaSite" id="EN70_840">
    <property type="protein sequence ID" value="EN70_840"/>
    <property type="gene ID" value="EN70_840"/>
</dbReference>
<reference evidence="1" key="1">
    <citation type="submission" date="2012-04" db="EMBL/GenBank/DDBJ databases">
        <title>The Genome Sequence of Loa loa.</title>
        <authorList>
            <consortium name="The Broad Institute Genome Sequencing Platform"/>
            <consortium name="Broad Institute Genome Sequencing Center for Infectious Disease"/>
            <person name="Nutman T.B."/>
            <person name="Fink D.L."/>
            <person name="Russ C."/>
            <person name="Young S."/>
            <person name="Zeng Q."/>
            <person name="Gargeya S."/>
            <person name="Alvarado L."/>
            <person name="Berlin A."/>
            <person name="Chapman S.B."/>
            <person name="Chen Z."/>
            <person name="Freedman E."/>
            <person name="Gellesch M."/>
            <person name="Goldberg J."/>
            <person name="Griggs A."/>
            <person name="Gujja S."/>
            <person name="Heilman E.R."/>
            <person name="Heiman D."/>
            <person name="Howarth C."/>
            <person name="Mehta T."/>
            <person name="Neiman D."/>
            <person name="Pearson M."/>
            <person name="Roberts A."/>
            <person name="Saif S."/>
            <person name="Shea T."/>
            <person name="Shenoy N."/>
            <person name="Sisk P."/>
            <person name="Stolte C."/>
            <person name="Sykes S."/>
            <person name="White J."/>
            <person name="Yandava C."/>
            <person name="Haas B."/>
            <person name="Henn M.R."/>
            <person name="Nusbaum C."/>
            <person name="Birren B."/>
        </authorList>
    </citation>
    <scope>NUCLEOTIDE SEQUENCE [LARGE SCALE GENOMIC DNA]</scope>
</reference>